<organism evidence="2 3">
    <name type="scientific">Lacrimispora defluvii</name>
    <dbReference type="NCBI Taxonomy" id="2719233"/>
    <lineage>
        <taxon>Bacteria</taxon>
        <taxon>Bacillati</taxon>
        <taxon>Bacillota</taxon>
        <taxon>Clostridia</taxon>
        <taxon>Lachnospirales</taxon>
        <taxon>Lachnospiraceae</taxon>
        <taxon>Lacrimispora</taxon>
    </lineage>
</organism>
<dbReference type="Gene3D" id="1.10.260.40">
    <property type="entry name" value="lambda repressor-like DNA-binding domains"/>
    <property type="match status" value="1"/>
</dbReference>
<dbReference type="InterPro" id="IPR010982">
    <property type="entry name" value="Lambda_DNA-bd_dom_sf"/>
</dbReference>
<dbReference type="EMBL" id="JAAOXG010000019">
    <property type="protein sequence ID" value="NNJ30129.1"/>
    <property type="molecule type" value="Genomic_DNA"/>
</dbReference>
<dbReference type="PROSITE" id="PS50943">
    <property type="entry name" value="HTH_CROC1"/>
    <property type="match status" value="1"/>
</dbReference>
<dbReference type="InterPro" id="IPR001387">
    <property type="entry name" value="Cro/C1-type_HTH"/>
</dbReference>
<comment type="caution">
    <text evidence="2">The sequence shown here is derived from an EMBL/GenBank/DDBJ whole genome shotgun (WGS) entry which is preliminary data.</text>
</comment>
<proteinExistence type="predicted"/>
<dbReference type="SUPFAM" id="SSF47413">
    <property type="entry name" value="lambda repressor-like DNA-binding domains"/>
    <property type="match status" value="1"/>
</dbReference>
<reference evidence="2 3" key="1">
    <citation type="submission" date="2020-03" db="EMBL/GenBank/DDBJ databases">
        <title>Genome Sequence of industrial isolate, B5A.</title>
        <authorList>
            <person name="Sharma S."/>
            <person name="Patil P.B."/>
            <person name="Korpole S."/>
        </authorList>
    </citation>
    <scope>NUCLEOTIDE SEQUENCE [LARGE SCALE GENOMIC DNA]</scope>
    <source>
        <strain evidence="2 3">PI-S10-B5A</strain>
    </source>
</reference>
<evidence type="ECO:0000259" key="1">
    <source>
        <dbReference type="PROSITE" id="PS50943"/>
    </source>
</evidence>
<protein>
    <submittedName>
        <fullName evidence="2">Helix-turn-helix transcriptional regulator</fullName>
    </submittedName>
</protein>
<dbReference type="SMART" id="SM00530">
    <property type="entry name" value="HTH_XRE"/>
    <property type="match status" value="1"/>
</dbReference>
<feature type="domain" description="HTH cro/C1-type" evidence="1">
    <location>
        <begin position="8"/>
        <end position="63"/>
    </location>
</feature>
<dbReference type="Proteomes" id="UP000539052">
    <property type="component" value="Unassembled WGS sequence"/>
</dbReference>
<dbReference type="RefSeq" id="WP_170821337.1">
    <property type="nucleotide sequence ID" value="NZ_JAAOXG010000019.1"/>
</dbReference>
<evidence type="ECO:0000313" key="2">
    <source>
        <dbReference type="EMBL" id="NNJ30129.1"/>
    </source>
</evidence>
<gene>
    <name evidence="2" type="ORF">G9470_10055</name>
</gene>
<dbReference type="CDD" id="cd00093">
    <property type="entry name" value="HTH_XRE"/>
    <property type="match status" value="1"/>
</dbReference>
<sequence>MAEINDRIKERRLAAGKTLLEVSEFLGVKEATAQRYESGEIKNIKHETIVSLAKLFNCSPAYLMGWEADKKEAVNNFPLSDLEKEIITAYRRTDEIGKACVLRTLGVEEKRDSSKMA</sequence>
<dbReference type="Pfam" id="PF01381">
    <property type="entry name" value="HTH_3"/>
    <property type="match status" value="1"/>
</dbReference>
<name>A0ABX1VPV2_9FIRM</name>
<accession>A0ABX1VPV2</accession>
<keyword evidence="3" id="KW-1185">Reference proteome</keyword>
<evidence type="ECO:0000313" key="3">
    <source>
        <dbReference type="Proteomes" id="UP000539052"/>
    </source>
</evidence>